<dbReference type="EMBL" id="JAUJRV010000009">
    <property type="protein sequence ID" value="MDN7796121.1"/>
    <property type="molecule type" value="Genomic_DNA"/>
</dbReference>
<accession>A0AAW7SYP4</accession>
<dbReference type="Proteomes" id="UP001171620">
    <property type="component" value="Unassembled WGS sequence"/>
</dbReference>
<evidence type="ECO:0008006" key="3">
    <source>
        <dbReference type="Google" id="ProtNLM"/>
    </source>
</evidence>
<dbReference type="AlphaFoldDB" id="A0AAW7SYP4"/>
<evidence type="ECO:0000313" key="2">
    <source>
        <dbReference type="Proteomes" id="UP001171620"/>
    </source>
</evidence>
<name>A0AAW7SYP4_BURVI</name>
<sequence>MDWNIPIANEEVATAYVAFNDFVLGVATHFAGSRLMEAIDLTALGTETEIALSRDFPDYFTTIRNVGELARSIESGDYSQLSLRLATVQLCTALEVLFDSIARTYGVAVDREPPVEVDDGGPASVRLGNKTIKQIRKLHHVLAIDTVLNYDEVLVKLNAIIEVRNCIVHSAGRVPSEGKQSRLRAYGILTEVGELVTLRENHFDDFLHYVLIHVRAFVKLVPDVADRTVPST</sequence>
<comment type="caution">
    <text evidence="1">The sequence shown here is derived from an EMBL/GenBank/DDBJ whole genome shotgun (WGS) entry which is preliminary data.</text>
</comment>
<gene>
    <name evidence="1" type="ORF">QZM33_14380</name>
</gene>
<organism evidence="1 2">
    <name type="scientific">Burkholderia vietnamiensis</name>
    <dbReference type="NCBI Taxonomy" id="60552"/>
    <lineage>
        <taxon>Bacteria</taxon>
        <taxon>Pseudomonadati</taxon>
        <taxon>Pseudomonadota</taxon>
        <taxon>Betaproteobacteria</taxon>
        <taxon>Burkholderiales</taxon>
        <taxon>Burkholderiaceae</taxon>
        <taxon>Burkholderia</taxon>
        <taxon>Burkholderia cepacia complex</taxon>
    </lineage>
</organism>
<proteinExistence type="predicted"/>
<dbReference type="RefSeq" id="WP_155625854.1">
    <property type="nucleotide sequence ID" value="NZ_JAUJRV010000009.1"/>
</dbReference>
<reference evidence="1" key="1">
    <citation type="submission" date="2023-07" db="EMBL/GenBank/DDBJ databases">
        <title>A collection of bacterial strains from the Burkholderia cepacia Research Laboratory and Repository.</title>
        <authorList>
            <person name="Lipuma J."/>
            <person name="Spilker T."/>
            <person name="Caverly L."/>
        </authorList>
    </citation>
    <scope>NUCLEOTIDE SEQUENCE</scope>
    <source>
        <strain evidence="1">AU44268</strain>
    </source>
</reference>
<evidence type="ECO:0000313" key="1">
    <source>
        <dbReference type="EMBL" id="MDN7796121.1"/>
    </source>
</evidence>
<protein>
    <recommendedName>
        <fullName evidence="3">RiboL-PSP-HEPN domain-containing protein</fullName>
    </recommendedName>
</protein>